<dbReference type="EMBL" id="AP024355">
    <property type="protein sequence ID" value="BCR03280.1"/>
    <property type="molecule type" value="Genomic_DNA"/>
</dbReference>
<accession>A0ABM8HRQ1</accession>
<reference evidence="2 3" key="1">
    <citation type="journal article" date="2016" name="C (Basel)">
        <title>Selective Growth of and Electricity Production by Marine Exoelectrogenic Bacteria in Self-Aggregated Hydrogel of Microbially Reduced Graphene Oxide.</title>
        <authorList>
            <person name="Yoshida N."/>
            <person name="Goto Y."/>
            <person name="Miyata Y."/>
        </authorList>
    </citation>
    <scope>NUCLEOTIDE SEQUENCE [LARGE SCALE GENOMIC DNA]</scope>
    <source>
        <strain evidence="2 3">NIT-T3</strain>
    </source>
</reference>
<name>A0ABM8HRQ1_9BACT</name>
<evidence type="ECO:0000256" key="1">
    <source>
        <dbReference type="SAM" id="Phobius"/>
    </source>
</evidence>
<organism evidence="2 3">
    <name type="scientific">Desulfuromonas versatilis</name>
    <dbReference type="NCBI Taxonomy" id="2802975"/>
    <lineage>
        <taxon>Bacteria</taxon>
        <taxon>Pseudomonadati</taxon>
        <taxon>Thermodesulfobacteriota</taxon>
        <taxon>Desulfuromonadia</taxon>
        <taxon>Desulfuromonadales</taxon>
        <taxon>Desulfuromonadaceae</taxon>
        <taxon>Desulfuromonas</taxon>
    </lineage>
</organism>
<dbReference type="Proteomes" id="UP001319827">
    <property type="component" value="Chromosome"/>
</dbReference>
<keyword evidence="3" id="KW-1185">Reference proteome</keyword>
<gene>
    <name evidence="2" type="ORF">DESUT3_03490</name>
</gene>
<keyword evidence="1" id="KW-0812">Transmembrane</keyword>
<evidence type="ECO:0000313" key="3">
    <source>
        <dbReference type="Proteomes" id="UP001319827"/>
    </source>
</evidence>
<sequence>MASWWLLATLVPWHSEQLMVVALVDVLVVLLDVVVVLVELSPQLLYCAIAVTGMSRSRTSSVRRTDVPLRLPFAGVRVPPITFFSLCSFVADFAAGP</sequence>
<keyword evidence="1" id="KW-1133">Transmembrane helix</keyword>
<reference evidence="2 3" key="2">
    <citation type="journal article" date="2021" name="Int. J. Syst. Evol. Microbiol.">
        <title>Isolation and Polyphasic Characterization of Desulfuromonas versatilis sp. Nov., an Electrogenic Bacteria Capable of Versatile Metabolism Isolated from a Graphene Oxide-Reducing Enrichment Culture.</title>
        <authorList>
            <person name="Xie L."/>
            <person name="Yoshida N."/>
            <person name="Ishii S."/>
            <person name="Meng L."/>
        </authorList>
    </citation>
    <scope>NUCLEOTIDE SEQUENCE [LARGE SCALE GENOMIC DNA]</scope>
    <source>
        <strain evidence="2 3">NIT-T3</strain>
    </source>
</reference>
<evidence type="ECO:0000313" key="2">
    <source>
        <dbReference type="EMBL" id="BCR03280.1"/>
    </source>
</evidence>
<feature type="transmembrane region" description="Helical" evidence="1">
    <location>
        <begin position="20"/>
        <end position="38"/>
    </location>
</feature>
<keyword evidence="1" id="KW-0472">Membrane</keyword>
<evidence type="ECO:0008006" key="4">
    <source>
        <dbReference type="Google" id="ProtNLM"/>
    </source>
</evidence>
<proteinExistence type="predicted"/>
<protein>
    <recommendedName>
        <fullName evidence="4">Secreted peptide</fullName>
    </recommendedName>
</protein>